<dbReference type="GO" id="GO:0016887">
    <property type="term" value="F:ATP hydrolysis activity"/>
    <property type="evidence" value="ECO:0007669"/>
    <property type="project" value="InterPro"/>
</dbReference>
<evidence type="ECO:0000259" key="1">
    <source>
        <dbReference type="Pfam" id="PF13476"/>
    </source>
</evidence>
<organism evidence="2">
    <name type="scientific">marine metagenome</name>
    <dbReference type="NCBI Taxonomy" id="408172"/>
    <lineage>
        <taxon>unclassified sequences</taxon>
        <taxon>metagenomes</taxon>
        <taxon>ecological metagenomes</taxon>
    </lineage>
</organism>
<feature type="domain" description="Rad50/SbcC-type AAA" evidence="1">
    <location>
        <begin position="22"/>
        <end position="59"/>
    </location>
</feature>
<feature type="non-terminal residue" evidence="2">
    <location>
        <position position="75"/>
    </location>
</feature>
<protein>
    <recommendedName>
        <fullName evidence="1">Rad50/SbcC-type AAA domain-containing protein</fullName>
    </recommendedName>
</protein>
<dbReference type="Gene3D" id="3.40.50.300">
    <property type="entry name" value="P-loop containing nucleotide triphosphate hydrolases"/>
    <property type="match status" value="1"/>
</dbReference>
<dbReference type="SUPFAM" id="SSF52540">
    <property type="entry name" value="P-loop containing nucleoside triphosphate hydrolases"/>
    <property type="match status" value="1"/>
</dbReference>
<dbReference type="GO" id="GO:0006302">
    <property type="term" value="P:double-strand break repair"/>
    <property type="evidence" value="ECO:0007669"/>
    <property type="project" value="InterPro"/>
</dbReference>
<dbReference type="EMBL" id="UINC01029384">
    <property type="protein sequence ID" value="SVB12009.1"/>
    <property type="molecule type" value="Genomic_DNA"/>
</dbReference>
<accession>A0A382BEG0</accession>
<dbReference type="InterPro" id="IPR027417">
    <property type="entry name" value="P-loop_NTPase"/>
</dbReference>
<dbReference type="Pfam" id="PF13476">
    <property type="entry name" value="AAA_23"/>
    <property type="match status" value="1"/>
</dbReference>
<gene>
    <name evidence="2" type="ORF">METZ01_LOCUS164863</name>
</gene>
<sequence length="75" mass="8121">MIYLHSICLNEEELPQGFPFNIPCIRSLEEMVFKSPVTFFVGENGSGKSTLLEAIACGLQTPAIGSADVSQDDTL</sequence>
<name>A0A382BEG0_9ZZZZ</name>
<dbReference type="InterPro" id="IPR038729">
    <property type="entry name" value="Rad50/SbcC_AAA"/>
</dbReference>
<proteinExistence type="predicted"/>
<evidence type="ECO:0000313" key="2">
    <source>
        <dbReference type="EMBL" id="SVB12009.1"/>
    </source>
</evidence>
<reference evidence="2" key="1">
    <citation type="submission" date="2018-05" db="EMBL/GenBank/DDBJ databases">
        <authorList>
            <person name="Lanie J.A."/>
            <person name="Ng W.-L."/>
            <person name="Kazmierczak K.M."/>
            <person name="Andrzejewski T.M."/>
            <person name="Davidsen T.M."/>
            <person name="Wayne K.J."/>
            <person name="Tettelin H."/>
            <person name="Glass J.I."/>
            <person name="Rusch D."/>
            <person name="Podicherti R."/>
            <person name="Tsui H.-C.T."/>
            <person name="Winkler M.E."/>
        </authorList>
    </citation>
    <scope>NUCLEOTIDE SEQUENCE</scope>
</reference>
<dbReference type="AlphaFoldDB" id="A0A382BEG0"/>